<gene>
    <name evidence="1" type="ORF">DKX38_010697</name>
</gene>
<keyword evidence="2" id="KW-1185">Reference proteome</keyword>
<dbReference type="EMBL" id="VDCV01000006">
    <property type="protein sequence ID" value="KAB5553386.1"/>
    <property type="molecule type" value="Genomic_DNA"/>
</dbReference>
<proteinExistence type="predicted"/>
<reference evidence="2" key="1">
    <citation type="journal article" date="2019" name="Gigascience">
        <title>De novo genome assembly of the endangered Acer yangbiense, a plant species with extremely small populations endemic to Yunnan Province, China.</title>
        <authorList>
            <person name="Yang J."/>
            <person name="Wariss H.M."/>
            <person name="Tao L."/>
            <person name="Zhang R."/>
            <person name="Yun Q."/>
            <person name="Hollingsworth P."/>
            <person name="Dao Z."/>
            <person name="Luo G."/>
            <person name="Guo H."/>
            <person name="Ma Y."/>
            <person name="Sun W."/>
        </authorList>
    </citation>
    <scope>NUCLEOTIDE SEQUENCE [LARGE SCALE GENOMIC DNA]</scope>
    <source>
        <strain evidence="2">cv. br00</strain>
    </source>
</reference>
<dbReference type="AlphaFoldDB" id="A0A5N5MGV4"/>
<sequence length="70" mass="8141">MPWQQSLPEILCKSDSPDVKFLRLWAVDVMGRFINWVPVLHLLGLVGSGHSRLKMKLQEYRNILPAKLRN</sequence>
<protein>
    <submittedName>
        <fullName evidence="1">Uncharacterized protein</fullName>
    </submittedName>
</protein>
<organism evidence="1 2">
    <name type="scientific">Salix brachista</name>
    <dbReference type="NCBI Taxonomy" id="2182728"/>
    <lineage>
        <taxon>Eukaryota</taxon>
        <taxon>Viridiplantae</taxon>
        <taxon>Streptophyta</taxon>
        <taxon>Embryophyta</taxon>
        <taxon>Tracheophyta</taxon>
        <taxon>Spermatophyta</taxon>
        <taxon>Magnoliopsida</taxon>
        <taxon>eudicotyledons</taxon>
        <taxon>Gunneridae</taxon>
        <taxon>Pentapetalae</taxon>
        <taxon>rosids</taxon>
        <taxon>fabids</taxon>
        <taxon>Malpighiales</taxon>
        <taxon>Salicaceae</taxon>
        <taxon>Saliceae</taxon>
        <taxon>Salix</taxon>
    </lineage>
</organism>
<name>A0A5N5MGV4_9ROSI</name>
<comment type="caution">
    <text evidence="1">The sequence shown here is derived from an EMBL/GenBank/DDBJ whole genome shotgun (WGS) entry which is preliminary data.</text>
</comment>
<evidence type="ECO:0000313" key="2">
    <source>
        <dbReference type="Proteomes" id="UP000326939"/>
    </source>
</evidence>
<dbReference type="Proteomes" id="UP000326939">
    <property type="component" value="Chromosome 6"/>
</dbReference>
<evidence type="ECO:0000313" key="1">
    <source>
        <dbReference type="EMBL" id="KAB5553386.1"/>
    </source>
</evidence>
<accession>A0A5N5MGV4</accession>